<protein>
    <submittedName>
        <fullName evidence="1">Uncharacterized protein</fullName>
    </submittedName>
</protein>
<dbReference type="EMBL" id="MGFQ01000024">
    <property type="protein sequence ID" value="OGM09255.1"/>
    <property type="molecule type" value="Genomic_DNA"/>
</dbReference>
<organism evidence="1 2">
    <name type="scientific">Candidatus Woesebacteria bacterium RBG_13_36_22</name>
    <dbReference type="NCBI Taxonomy" id="1802478"/>
    <lineage>
        <taxon>Bacteria</taxon>
        <taxon>Candidatus Woeseibacteriota</taxon>
    </lineage>
</organism>
<reference evidence="1 2" key="1">
    <citation type="journal article" date="2016" name="Nat. Commun.">
        <title>Thousands of microbial genomes shed light on interconnected biogeochemical processes in an aquifer system.</title>
        <authorList>
            <person name="Anantharaman K."/>
            <person name="Brown C.T."/>
            <person name="Hug L.A."/>
            <person name="Sharon I."/>
            <person name="Castelle C.J."/>
            <person name="Probst A.J."/>
            <person name="Thomas B.C."/>
            <person name="Singh A."/>
            <person name="Wilkins M.J."/>
            <person name="Karaoz U."/>
            <person name="Brodie E.L."/>
            <person name="Williams K.H."/>
            <person name="Hubbard S.S."/>
            <person name="Banfield J.F."/>
        </authorList>
    </citation>
    <scope>NUCLEOTIDE SEQUENCE [LARGE SCALE GENOMIC DNA]</scope>
</reference>
<dbReference type="Proteomes" id="UP000176939">
    <property type="component" value="Unassembled WGS sequence"/>
</dbReference>
<comment type="caution">
    <text evidence="1">The sequence shown here is derived from an EMBL/GenBank/DDBJ whole genome shotgun (WGS) entry which is preliminary data.</text>
</comment>
<sequence length="74" mass="8841">MKETISDKRHCPVCKVDWRGKKIPKEYKEHYPSGATHYSRLIGIEIQGGYDGVSYWECPDCKTRWDRWTHKQVK</sequence>
<proteinExistence type="predicted"/>
<evidence type="ECO:0000313" key="2">
    <source>
        <dbReference type="Proteomes" id="UP000176939"/>
    </source>
</evidence>
<gene>
    <name evidence="1" type="ORF">A2Z67_04930</name>
</gene>
<evidence type="ECO:0000313" key="1">
    <source>
        <dbReference type="EMBL" id="OGM09255.1"/>
    </source>
</evidence>
<dbReference type="AlphaFoldDB" id="A0A1F7X4N0"/>
<accession>A0A1F7X4N0</accession>
<name>A0A1F7X4N0_9BACT</name>